<organism evidence="1 2">
    <name type="scientific">Epilithonimonas mollis</name>
    <dbReference type="NCBI Taxonomy" id="216903"/>
    <lineage>
        <taxon>Bacteria</taxon>
        <taxon>Pseudomonadati</taxon>
        <taxon>Bacteroidota</taxon>
        <taxon>Flavobacteriia</taxon>
        <taxon>Flavobacteriales</taxon>
        <taxon>Weeksellaceae</taxon>
        <taxon>Chryseobacterium group</taxon>
        <taxon>Epilithonimonas</taxon>
    </lineage>
</organism>
<evidence type="ECO:0000313" key="2">
    <source>
        <dbReference type="Proteomes" id="UP000184498"/>
    </source>
</evidence>
<protein>
    <recommendedName>
        <fullName evidence="3">Lipoprotein</fullName>
    </recommendedName>
</protein>
<dbReference type="RefSeq" id="WP_072999631.1">
    <property type="nucleotide sequence ID" value="NZ_FRAM01000004.1"/>
</dbReference>
<gene>
    <name evidence="1" type="ORF">SAMN05444371_3042</name>
</gene>
<sequence>MKKSFLLFIIVGFIISCSSEKPGKGLLNEKIPYKEAKNYFVKNNFEGALDNPQFDSQQDFDKVFGMATIMGENGKPTPIDFSKEFAVAQIEDPSSQSVELKPVSVSKNANILEIKYRKIIRDINPTYKSQPVMILIIDRKYEGDVNLVEVE</sequence>
<dbReference type="AlphaFoldDB" id="A0A1M6TZU7"/>
<dbReference type="PROSITE" id="PS51257">
    <property type="entry name" value="PROKAR_LIPOPROTEIN"/>
    <property type="match status" value="1"/>
</dbReference>
<reference evidence="2" key="1">
    <citation type="submission" date="2016-11" db="EMBL/GenBank/DDBJ databases">
        <authorList>
            <person name="Varghese N."/>
            <person name="Submissions S."/>
        </authorList>
    </citation>
    <scope>NUCLEOTIDE SEQUENCE [LARGE SCALE GENOMIC DNA]</scope>
    <source>
        <strain evidence="2">DSM 18016</strain>
    </source>
</reference>
<dbReference type="STRING" id="216903.SAMN05444371_3042"/>
<accession>A0A1M6TZU7</accession>
<proteinExistence type="predicted"/>
<evidence type="ECO:0000313" key="1">
    <source>
        <dbReference type="EMBL" id="SHK62525.1"/>
    </source>
</evidence>
<name>A0A1M6TZU7_9FLAO</name>
<keyword evidence="2" id="KW-1185">Reference proteome</keyword>
<evidence type="ECO:0008006" key="3">
    <source>
        <dbReference type="Google" id="ProtNLM"/>
    </source>
</evidence>
<dbReference type="OrthoDB" id="8613168at2"/>
<dbReference type="EMBL" id="FRAM01000004">
    <property type="protein sequence ID" value="SHK62525.1"/>
    <property type="molecule type" value="Genomic_DNA"/>
</dbReference>
<dbReference type="Proteomes" id="UP000184498">
    <property type="component" value="Unassembled WGS sequence"/>
</dbReference>